<gene>
    <name evidence="2" type="ORF">L227DRAFT_610505</name>
</gene>
<dbReference type="EMBL" id="ML122262">
    <property type="protein sequence ID" value="RPD61505.1"/>
    <property type="molecule type" value="Genomic_DNA"/>
</dbReference>
<accession>A0A5C2SCG5</accession>
<sequence>MLTSCLDEPSNYLDVVNVAWLENCLASLKTCTSIIALHDSSFLNVITGVLHLNRFKLKRHRGKLEAFMKAVPETRSYCTLEAAEDYRSKLPDPPFLDGVKTRYPTSSVQQLYDITLQNSHFLAFLPSCYPWFQGRAIFFRHSSRS</sequence>
<evidence type="ECO:0000313" key="2">
    <source>
        <dbReference type="EMBL" id="RPD61505.1"/>
    </source>
</evidence>
<evidence type="ECO:0000256" key="1">
    <source>
        <dbReference type="ARBA" id="ARBA00022737"/>
    </source>
</evidence>
<dbReference type="Gene3D" id="3.40.50.300">
    <property type="entry name" value="P-loop containing nucleotide triphosphate hydrolases"/>
    <property type="match status" value="1"/>
</dbReference>
<evidence type="ECO:0000313" key="3">
    <source>
        <dbReference type="Proteomes" id="UP000313359"/>
    </source>
</evidence>
<dbReference type="InterPro" id="IPR027417">
    <property type="entry name" value="P-loop_NTPase"/>
</dbReference>
<dbReference type="GO" id="GO:0016887">
    <property type="term" value="F:ATP hydrolysis activity"/>
    <property type="evidence" value="ECO:0007669"/>
    <property type="project" value="TreeGrafter"/>
</dbReference>
<proteinExistence type="predicted"/>
<dbReference type="OrthoDB" id="3249045at2759"/>
<reference evidence="2" key="1">
    <citation type="journal article" date="2018" name="Genome Biol. Evol.">
        <title>Genomics and development of Lentinus tigrinus, a white-rot wood-decaying mushroom with dimorphic fruiting bodies.</title>
        <authorList>
            <person name="Wu B."/>
            <person name="Xu Z."/>
            <person name="Knudson A."/>
            <person name="Carlson A."/>
            <person name="Chen N."/>
            <person name="Kovaka S."/>
            <person name="LaButti K."/>
            <person name="Lipzen A."/>
            <person name="Pennachio C."/>
            <person name="Riley R."/>
            <person name="Schakwitz W."/>
            <person name="Umezawa K."/>
            <person name="Ohm R.A."/>
            <person name="Grigoriev I.V."/>
            <person name="Nagy L.G."/>
            <person name="Gibbons J."/>
            <person name="Hibbett D."/>
        </authorList>
    </citation>
    <scope>NUCLEOTIDE SEQUENCE [LARGE SCALE GENOMIC DNA]</scope>
    <source>
        <strain evidence="2">ALCF2SS1-6</strain>
    </source>
</reference>
<keyword evidence="3" id="KW-1185">Reference proteome</keyword>
<dbReference type="SUPFAM" id="SSF52540">
    <property type="entry name" value="P-loop containing nucleoside triphosphate hydrolases"/>
    <property type="match status" value="1"/>
</dbReference>
<organism evidence="2 3">
    <name type="scientific">Lentinus tigrinus ALCF2SS1-6</name>
    <dbReference type="NCBI Taxonomy" id="1328759"/>
    <lineage>
        <taxon>Eukaryota</taxon>
        <taxon>Fungi</taxon>
        <taxon>Dikarya</taxon>
        <taxon>Basidiomycota</taxon>
        <taxon>Agaricomycotina</taxon>
        <taxon>Agaricomycetes</taxon>
        <taxon>Polyporales</taxon>
        <taxon>Polyporaceae</taxon>
        <taxon>Lentinus</taxon>
    </lineage>
</organism>
<dbReference type="PANTHER" id="PTHR19211">
    <property type="entry name" value="ATP-BINDING TRANSPORT PROTEIN-RELATED"/>
    <property type="match status" value="1"/>
</dbReference>
<dbReference type="InterPro" id="IPR050611">
    <property type="entry name" value="ABCF"/>
</dbReference>
<dbReference type="AlphaFoldDB" id="A0A5C2SCG5"/>
<dbReference type="STRING" id="1328759.A0A5C2SCG5"/>
<keyword evidence="1" id="KW-0677">Repeat</keyword>
<dbReference type="Proteomes" id="UP000313359">
    <property type="component" value="Unassembled WGS sequence"/>
</dbReference>
<dbReference type="GO" id="GO:0003746">
    <property type="term" value="F:translation elongation factor activity"/>
    <property type="evidence" value="ECO:0007669"/>
    <property type="project" value="TreeGrafter"/>
</dbReference>
<dbReference type="PANTHER" id="PTHR19211:SF5">
    <property type="entry name" value="ELONGATION FACTOR 3A-RELATED"/>
    <property type="match status" value="1"/>
</dbReference>
<name>A0A5C2SCG5_9APHY</name>
<protein>
    <submittedName>
        <fullName evidence="2">Uncharacterized protein</fullName>
    </submittedName>
</protein>
<dbReference type="GO" id="GO:0005524">
    <property type="term" value="F:ATP binding"/>
    <property type="evidence" value="ECO:0007669"/>
    <property type="project" value="TreeGrafter"/>
</dbReference>